<dbReference type="GO" id="GO:0015074">
    <property type="term" value="P:DNA integration"/>
    <property type="evidence" value="ECO:0007669"/>
    <property type="project" value="UniProtKB-KW"/>
</dbReference>
<dbReference type="Proteomes" id="UP000283269">
    <property type="component" value="Unassembled WGS sequence"/>
</dbReference>
<dbReference type="InterPro" id="IPR039537">
    <property type="entry name" value="Retrotran_Ty1/copia-like"/>
</dbReference>
<dbReference type="InterPro" id="IPR036397">
    <property type="entry name" value="RNaseH_sf"/>
</dbReference>
<dbReference type="GO" id="GO:0003887">
    <property type="term" value="F:DNA-directed DNA polymerase activity"/>
    <property type="evidence" value="ECO:0007669"/>
    <property type="project" value="UniProtKB-KW"/>
</dbReference>
<keyword evidence="5" id="KW-0255">Endonuclease</keyword>
<keyword evidence="17" id="KW-1185">Reference proteome</keyword>
<dbReference type="GO" id="GO:0006310">
    <property type="term" value="P:DNA recombination"/>
    <property type="evidence" value="ECO:0007669"/>
    <property type="project" value="UniProtKB-KW"/>
</dbReference>
<evidence type="ECO:0000256" key="7">
    <source>
        <dbReference type="ARBA" id="ARBA00022842"/>
    </source>
</evidence>
<sequence>MLEAFIIVKERWETRTGFKVKRFRCDGGTEWKGAFTQYLNDHGIEMEVTPRCEHWMNGEIEQFMRTVQGRILAMLTTAQLPMTYWGEAALTAAYLLNVTTFNADGVTPFEVMYGRSPNLSHLHIWSSRCFAHVPEE</sequence>
<evidence type="ECO:0000256" key="4">
    <source>
        <dbReference type="ARBA" id="ARBA00022723"/>
    </source>
</evidence>
<dbReference type="GO" id="GO:0016787">
    <property type="term" value="F:hydrolase activity"/>
    <property type="evidence" value="ECO:0007669"/>
    <property type="project" value="UniProtKB-KW"/>
</dbReference>
<evidence type="ECO:0000256" key="3">
    <source>
        <dbReference type="ARBA" id="ARBA00022722"/>
    </source>
</evidence>
<dbReference type="GO" id="GO:0003723">
    <property type="term" value="F:RNA binding"/>
    <property type="evidence" value="ECO:0007669"/>
    <property type="project" value="UniProtKB-KW"/>
</dbReference>
<evidence type="ECO:0000256" key="13">
    <source>
        <dbReference type="ARBA" id="ARBA00048173"/>
    </source>
</evidence>
<keyword evidence="2" id="KW-0548">Nucleotidyltransferase</keyword>
<evidence type="ECO:0000256" key="9">
    <source>
        <dbReference type="ARBA" id="ARBA00022908"/>
    </source>
</evidence>
<proteinExistence type="predicted"/>
<evidence type="ECO:0000313" key="17">
    <source>
        <dbReference type="Proteomes" id="UP000283269"/>
    </source>
</evidence>
<keyword evidence="1" id="KW-0815">Transposition</keyword>
<evidence type="ECO:0000256" key="10">
    <source>
        <dbReference type="ARBA" id="ARBA00022918"/>
    </source>
</evidence>
<keyword evidence="6" id="KW-0378">Hydrolase</keyword>
<dbReference type="PANTHER" id="PTHR42648">
    <property type="entry name" value="TRANSPOSASE, PUTATIVE-RELATED"/>
    <property type="match status" value="1"/>
</dbReference>
<dbReference type="InterPro" id="IPR001584">
    <property type="entry name" value="Integrase_cat-core"/>
</dbReference>
<keyword evidence="8" id="KW-0694">RNA-binding</keyword>
<organism evidence="16 17">
    <name type="scientific">Psilocybe cyanescens</name>
    <dbReference type="NCBI Taxonomy" id="93625"/>
    <lineage>
        <taxon>Eukaryota</taxon>
        <taxon>Fungi</taxon>
        <taxon>Dikarya</taxon>
        <taxon>Basidiomycota</taxon>
        <taxon>Agaricomycotina</taxon>
        <taxon>Agaricomycetes</taxon>
        <taxon>Agaricomycetidae</taxon>
        <taxon>Agaricales</taxon>
        <taxon>Agaricineae</taxon>
        <taxon>Strophariaceae</taxon>
        <taxon>Psilocybe</taxon>
    </lineage>
</organism>
<dbReference type="InParanoid" id="A0A409X4G1"/>
<gene>
    <name evidence="16" type="ORF">CVT25_012758</name>
</gene>
<keyword evidence="9" id="KW-0229">DNA integration</keyword>
<keyword evidence="11" id="KW-0239">DNA-directed DNA polymerase</keyword>
<dbReference type="InterPro" id="IPR012337">
    <property type="entry name" value="RNaseH-like_sf"/>
</dbReference>
<keyword evidence="11" id="KW-0808">Transferase</keyword>
<comment type="catalytic activity">
    <reaction evidence="13">
        <text>DNA(n) + a 2'-deoxyribonucleoside 5'-triphosphate = DNA(n+1) + diphosphate</text>
        <dbReference type="Rhea" id="RHEA:22508"/>
        <dbReference type="Rhea" id="RHEA-COMP:17339"/>
        <dbReference type="Rhea" id="RHEA-COMP:17340"/>
        <dbReference type="ChEBI" id="CHEBI:33019"/>
        <dbReference type="ChEBI" id="CHEBI:61560"/>
        <dbReference type="ChEBI" id="CHEBI:173112"/>
        <dbReference type="EC" id="2.7.7.49"/>
    </reaction>
</comment>
<evidence type="ECO:0000256" key="6">
    <source>
        <dbReference type="ARBA" id="ARBA00022801"/>
    </source>
</evidence>
<dbReference type="GO" id="GO:0003964">
    <property type="term" value="F:RNA-directed DNA polymerase activity"/>
    <property type="evidence" value="ECO:0007669"/>
    <property type="project" value="UniProtKB-KW"/>
</dbReference>
<dbReference type="GO" id="GO:0032196">
    <property type="term" value="P:transposition"/>
    <property type="evidence" value="ECO:0007669"/>
    <property type="project" value="UniProtKB-KW"/>
</dbReference>
<evidence type="ECO:0000313" key="16">
    <source>
        <dbReference type="EMBL" id="PPQ85636.1"/>
    </source>
</evidence>
<dbReference type="GO" id="GO:0004519">
    <property type="term" value="F:endonuclease activity"/>
    <property type="evidence" value="ECO:0007669"/>
    <property type="project" value="UniProtKB-KW"/>
</dbReference>
<dbReference type="PROSITE" id="PS50994">
    <property type="entry name" value="INTEGRASE"/>
    <property type="match status" value="1"/>
</dbReference>
<evidence type="ECO:0000256" key="2">
    <source>
        <dbReference type="ARBA" id="ARBA00022695"/>
    </source>
</evidence>
<evidence type="ECO:0000256" key="1">
    <source>
        <dbReference type="ARBA" id="ARBA00022578"/>
    </source>
</evidence>
<feature type="domain" description="Integrase catalytic" evidence="15">
    <location>
        <begin position="1"/>
        <end position="116"/>
    </location>
</feature>
<keyword evidence="4" id="KW-0479">Metal-binding</keyword>
<evidence type="ECO:0000259" key="15">
    <source>
        <dbReference type="PROSITE" id="PS50994"/>
    </source>
</evidence>
<evidence type="ECO:0000256" key="8">
    <source>
        <dbReference type="ARBA" id="ARBA00022884"/>
    </source>
</evidence>
<evidence type="ECO:0000256" key="14">
    <source>
        <dbReference type="ARBA" id="ARBA00049244"/>
    </source>
</evidence>
<keyword evidence="3" id="KW-0540">Nuclease</keyword>
<reference evidence="16 17" key="1">
    <citation type="journal article" date="2018" name="Evol. Lett.">
        <title>Horizontal gene cluster transfer increased hallucinogenic mushroom diversity.</title>
        <authorList>
            <person name="Reynolds H.T."/>
            <person name="Vijayakumar V."/>
            <person name="Gluck-Thaler E."/>
            <person name="Korotkin H.B."/>
            <person name="Matheny P.B."/>
            <person name="Slot J.C."/>
        </authorList>
    </citation>
    <scope>NUCLEOTIDE SEQUENCE [LARGE SCALE GENOMIC DNA]</scope>
    <source>
        <strain evidence="16 17">2631</strain>
    </source>
</reference>
<keyword evidence="10" id="KW-0695">RNA-directed DNA polymerase</keyword>
<name>A0A409X4G1_PSICY</name>
<comment type="caution">
    <text evidence="16">The sequence shown here is derived from an EMBL/GenBank/DDBJ whole genome shotgun (WGS) entry which is preliminary data.</text>
</comment>
<comment type="catalytic activity">
    <reaction evidence="14">
        <text>DNA(n) + a 2'-deoxyribonucleoside 5'-triphosphate = DNA(n+1) + diphosphate</text>
        <dbReference type="Rhea" id="RHEA:22508"/>
        <dbReference type="Rhea" id="RHEA-COMP:17339"/>
        <dbReference type="Rhea" id="RHEA-COMP:17340"/>
        <dbReference type="ChEBI" id="CHEBI:33019"/>
        <dbReference type="ChEBI" id="CHEBI:61560"/>
        <dbReference type="ChEBI" id="CHEBI:173112"/>
        <dbReference type="EC" id="2.7.7.7"/>
    </reaction>
</comment>
<evidence type="ECO:0000256" key="11">
    <source>
        <dbReference type="ARBA" id="ARBA00022932"/>
    </source>
</evidence>
<keyword evidence="7" id="KW-0460">Magnesium</keyword>
<dbReference type="SUPFAM" id="SSF53098">
    <property type="entry name" value="Ribonuclease H-like"/>
    <property type="match status" value="1"/>
</dbReference>
<dbReference type="STRING" id="93625.A0A409X4G1"/>
<protein>
    <recommendedName>
        <fullName evidence="15">Integrase catalytic domain-containing protein</fullName>
    </recommendedName>
</protein>
<dbReference type="OrthoDB" id="2640446at2759"/>
<keyword evidence="12" id="KW-0233">DNA recombination</keyword>
<dbReference type="EMBL" id="NHYD01002666">
    <property type="protein sequence ID" value="PPQ85636.1"/>
    <property type="molecule type" value="Genomic_DNA"/>
</dbReference>
<evidence type="ECO:0000256" key="12">
    <source>
        <dbReference type="ARBA" id="ARBA00023172"/>
    </source>
</evidence>
<dbReference type="GO" id="GO:0046872">
    <property type="term" value="F:metal ion binding"/>
    <property type="evidence" value="ECO:0007669"/>
    <property type="project" value="UniProtKB-KW"/>
</dbReference>
<dbReference type="Gene3D" id="3.30.420.10">
    <property type="entry name" value="Ribonuclease H-like superfamily/Ribonuclease H"/>
    <property type="match status" value="1"/>
</dbReference>
<accession>A0A409X4G1</accession>
<dbReference type="GO" id="GO:0005634">
    <property type="term" value="C:nucleus"/>
    <property type="evidence" value="ECO:0007669"/>
    <property type="project" value="UniProtKB-ARBA"/>
</dbReference>
<dbReference type="PANTHER" id="PTHR42648:SF11">
    <property type="entry name" value="TRANSPOSON TY4-P GAG-POL POLYPROTEIN"/>
    <property type="match status" value="1"/>
</dbReference>
<dbReference type="AlphaFoldDB" id="A0A409X4G1"/>
<evidence type="ECO:0000256" key="5">
    <source>
        <dbReference type="ARBA" id="ARBA00022759"/>
    </source>
</evidence>